<sequence length="57" mass="6054">MNNEHQDAKEQAKQAIYAAIAEQAAGLKSSRGQTGAAEALKNLAEAYAWVSNTAQPH</sequence>
<keyword evidence="2" id="KW-1185">Reference proteome</keyword>
<dbReference type="EMBL" id="JAAIKT010000051">
    <property type="protein sequence ID" value="NEW74981.1"/>
    <property type="molecule type" value="Genomic_DNA"/>
</dbReference>
<protein>
    <submittedName>
        <fullName evidence="1">Uncharacterized protein</fullName>
    </submittedName>
</protein>
<name>A0A6G4AQW9_9ACTN</name>
<comment type="caution">
    <text evidence="1">The sequence shown here is derived from an EMBL/GenBank/DDBJ whole genome shotgun (WGS) entry which is preliminary data.</text>
</comment>
<organism evidence="1 2">
    <name type="scientific">Streptomyces rhizosphaericus</name>
    <dbReference type="NCBI Taxonomy" id="114699"/>
    <lineage>
        <taxon>Bacteria</taxon>
        <taxon>Bacillati</taxon>
        <taxon>Actinomycetota</taxon>
        <taxon>Actinomycetes</taxon>
        <taxon>Kitasatosporales</taxon>
        <taxon>Streptomycetaceae</taxon>
        <taxon>Streptomyces</taxon>
        <taxon>Streptomyces violaceusniger group</taxon>
    </lineage>
</organism>
<evidence type="ECO:0000313" key="1">
    <source>
        <dbReference type="EMBL" id="NEW74981.1"/>
    </source>
</evidence>
<accession>A0A6G4AQW9</accession>
<gene>
    <name evidence="1" type="ORF">G4H13_32615</name>
</gene>
<dbReference type="RefSeq" id="WP_164432988.1">
    <property type="nucleotide sequence ID" value="NZ_JAAIKT010000051.1"/>
</dbReference>
<dbReference type="Proteomes" id="UP000476310">
    <property type="component" value="Unassembled WGS sequence"/>
</dbReference>
<reference evidence="1" key="1">
    <citation type="submission" date="2020-02" db="EMBL/GenBank/DDBJ databases">
        <title>A new Streptomyces sp. for controlling soil-borne diseases.</title>
        <authorList>
            <person name="Li X."/>
            <person name="Tian Y."/>
            <person name="Gao K."/>
        </authorList>
    </citation>
    <scope>NUCLEOTIDE SEQUENCE [LARGE SCALE GENOMIC DNA]</scope>
    <source>
        <strain evidence="1">0250</strain>
    </source>
</reference>
<evidence type="ECO:0000313" key="2">
    <source>
        <dbReference type="Proteomes" id="UP000476310"/>
    </source>
</evidence>
<proteinExistence type="predicted"/>
<dbReference type="AlphaFoldDB" id="A0A6G4AQW9"/>